<reference evidence="1 2" key="1">
    <citation type="submission" date="2018-10" db="EMBL/GenBank/DDBJ databases">
        <title>Phylogenomics of Brevibacillus.</title>
        <authorList>
            <person name="Dunlap C."/>
        </authorList>
    </citation>
    <scope>NUCLEOTIDE SEQUENCE [LARGE SCALE GENOMIC DNA]</scope>
    <source>
        <strain evidence="1 2">JCM 15774</strain>
    </source>
</reference>
<name>A0A3M8DM40_9BACL</name>
<comment type="caution">
    <text evidence="1">The sequence shown here is derived from an EMBL/GenBank/DDBJ whole genome shotgun (WGS) entry which is preliminary data.</text>
</comment>
<dbReference type="AlphaFoldDB" id="A0A3M8DM40"/>
<proteinExistence type="predicted"/>
<gene>
    <name evidence="1" type="ORF">EDM59_08780</name>
</gene>
<keyword evidence="2" id="KW-1185">Reference proteome</keyword>
<evidence type="ECO:0000313" key="1">
    <source>
        <dbReference type="EMBL" id="RNB89172.1"/>
    </source>
</evidence>
<dbReference type="Proteomes" id="UP000269573">
    <property type="component" value="Unassembled WGS sequence"/>
</dbReference>
<protein>
    <submittedName>
        <fullName evidence="1">Uncharacterized protein</fullName>
    </submittedName>
</protein>
<dbReference type="EMBL" id="RHHU01000003">
    <property type="protein sequence ID" value="RNB89172.1"/>
    <property type="molecule type" value="Genomic_DNA"/>
</dbReference>
<evidence type="ECO:0000313" key="2">
    <source>
        <dbReference type="Proteomes" id="UP000269573"/>
    </source>
</evidence>
<organism evidence="1 2">
    <name type="scientific">Brevibacillus nitrificans</name>
    <dbReference type="NCBI Taxonomy" id="651560"/>
    <lineage>
        <taxon>Bacteria</taxon>
        <taxon>Bacillati</taxon>
        <taxon>Bacillota</taxon>
        <taxon>Bacilli</taxon>
        <taxon>Bacillales</taxon>
        <taxon>Paenibacillaceae</taxon>
        <taxon>Brevibacillus</taxon>
    </lineage>
</organism>
<sequence>MLFLNAYSITIMMIVRILNAHAKQAARRLSFALYVPNEFLNTHSKGDKKKRIHFDLLNAYSNKNEKMLSSFYS</sequence>
<accession>A0A3M8DM40</accession>